<dbReference type="PATRIC" id="fig|765698.3.peg.4343"/>
<evidence type="ECO:0000313" key="3">
    <source>
        <dbReference type="EMBL" id="ADV12965.1"/>
    </source>
</evidence>
<evidence type="ECO:0000259" key="2">
    <source>
        <dbReference type="Pfam" id="PF05272"/>
    </source>
</evidence>
<evidence type="ECO:0000313" key="4">
    <source>
        <dbReference type="Proteomes" id="UP000007471"/>
    </source>
</evidence>
<gene>
    <name evidence="3" type="ordered locus">Mesci_3848</name>
</gene>
<accession>E8T7W4</accession>
<dbReference type="STRING" id="765698.Mesci_3848"/>
<evidence type="ECO:0000256" key="1">
    <source>
        <dbReference type="SAM" id="MobiDB-lite"/>
    </source>
</evidence>
<dbReference type="Pfam" id="PF05272">
    <property type="entry name" value="VapE-like_dom"/>
    <property type="match status" value="1"/>
</dbReference>
<dbReference type="InterPro" id="IPR007936">
    <property type="entry name" value="VapE-like_dom"/>
</dbReference>
<dbReference type="SUPFAM" id="SSF52540">
    <property type="entry name" value="P-loop containing nucleoside triphosphate hydrolases"/>
    <property type="match status" value="1"/>
</dbReference>
<dbReference type="Proteomes" id="UP000007471">
    <property type="component" value="Chromosome"/>
</dbReference>
<reference evidence="4" key="1">
    <citation type="submission" date="2011-01" db="EMBL/GenBank/DDBJ databases">
        <title>Complete sequence of chromosome of Mesorhizobium ciceri bv. biserrulae WSM1271.</title>
        <authorList>
            <person name="Lucas S."/>
            <person name="Copeland A."/>
            <person name="Lapidus A."/>
            <person name="Cheng J.-F."/>
            <person name="Goodwin L."/>
            <person name="Pitluck S."/>
            <person name="Teshima H."/>
            <person name="Detter J.C."/>
            <person name="Han C."/>
            <person name="Tapia R."/>
            <person name="Land M."/>
            <person name="Hauser L."/>
            <person name="Kyrpides N."/>
            <person name="Ivanova N."/>
            <person name="Nandasena K."/>
            <person name="Reeve W.G."/>
            <person name="Howieson J.G."/>
            <person name="O'Hara G."/>
            <person name="Tiwari R.P."/>
            <person name="Woyke T."/>
        </authorList>
    </citation>
    <scope>NUCLEOTIDE SEQUENCE [LARGE SCALE GENOMIC DNA]</scope>
    <source>
        <strain evidence="4">HAMBI 2942 / LMG 23838 / WSM1271</strain>
    </source>
</reference>
<protein>
    <submittedName>
        <fullName evidence="3">Virulence-associated E family protein</fullName>
    </submittedName>
</protein>
<dbReference type="OrthoDB" id="9763644at2"/>
<feature type="domain" description="Virulence-associated protein E-like" evidence="2">
    <location>
        <begin position="174"/>
        <end position="363"/>
    </location>
</feature>
<dbReference type="RefSeq" id="WP_013531631.1">
    <property type="nucleotide sequence ID" value="NC_014923.1"/>
</dbReference>
<dbReference type="AlphaFoldDB" id="E8T7W4"/>
<dbReference type="PANTHER" id="PTHR34985">
    <property type="entry name" value="SLR0554 PROTEIN"/>
    <property type="match status" value="1"/>
</dbReference>
<proteinExistence type="predicted"/>
<feature type="region of interest" description="Disordered" evidence="1">
    <location>
        <begin position="64"/>
        <end position="86"/>
    </location>
</feature>
<dbReference type="PANTHER" id="PTHR34985:SF1">
    <property type="entry name" value="SLR0554 PROTEIN"/>
    <property type="match status" value="1"/>
</dbReference>
<organism evidence="3 4">
    <name type="scientific">Mesorhizobium ciceri biovar biserrulae (strain HAMBI 2942 / LMG 23838 / WSM1271)</name>
    <dbReference type="NCBI Taxonomy" id="765698"/>
    <lineage>
        <taxon>Bacteria</taxon>
        <taxon>Pseudomonadati</taxon>
        <taxon>Pseudomonadota</taxon>
        <taxon>Alphaproteobacteria</taxon>
        <taxon>Hyphomicrobiales</taxon>
        <taxon>Phyllobacteriaceae</taxon>
        <taxon>Mesorhizobium</taxon>
    </lineage>
</organism>
<dbReference type="InterPro" id="IPR027417">
    <property type="entry name" value="P-loop_NTPase"/>
</dbReference>
<dbReference type="eggNOG" id="COG5545">
    <property type="taxonomic scope" value="Bacteria"/>
</dbReference>
<name>E8T7W4_MESCW</name>
<dbReference type="HOGENOM" id="CLU_031869_2_0_5"/>
<dbReference type="KEGG" id="mci:Mesci_3848"/>
<sequence>MREVMKAEAVDWEVAGPLTEEDMAGLTTEADAEWRAFERGQEKPTGGGNGPLVKMFAEQLTRKQQASAVPAKTEDTASEFSRVRNPSGISPSLKNAMKGIQQLGIVFRYDKFRQRVTFEGADRHLGVTMDQIVLHVREVIIERFEFDPEAQHTRDAIQILAMQNSFDPVLDYIDAQKWDGVPRIDAWLSVYLGAEDNALNRAFGRAVLIAGVRRARRPGSKWDYVLVLEGAQGLGKSSALKIMAGGEEFFSDEIVIGVSYKEQQELLGGRWIVELPELAGLRNADIRGVKQFVSKQFDRGRPAFGRSVENLPRKCIFIGTTNDSQYLRDATGNRRFWPVVVGKIDLKGLAEDMLQLWAEAAEAEPDAPDPLTIPEGLWTVAAERQAERVAGDPWEDLLMGGLESMAQIGAGEMRISTQTIFERVLKLDLGNARNSSSQRLADCMRRLRWEGPKLIRFDTGPARGYWKTIGDE</sequence>
<dbReference type="EMBL" id="CP002447">
    <property type="protein sequence ID" value="ADV12965.1"/>
    <property type="molecule type" value="Genomic_DNA"/>
</dbReference>